<feature type="compositionally biased region" description="Basic and acidic residues" evidence="11">
    <location>
        <begin position="189"/>
        <end position="201"/>
    </location>
</feature>
<dbReference type="PANTHER" id="PTHR13135">
    <property type="entry name" value="CYTOSOLIC RESINIFERATOXIN BINDING PROTEIN RBP-26"/>
    <property type="match status" value="1"/>
</dbReference>
<evidence type="ECO:0000256" key="1">
    <source>
        <dbReference type="ARBA" id="ARBA00004123"/>
    </source>
</evidence>
<gene>
    <name evidence="13" type="ORF">V1264_002396</name>
</gene>
<keyword evidence="7" id="KW-0694">RNA-binding</keyword>
<dbReference type="GO" id="GO:0006408">
    <property type="term" value="P:snRNA export from nucleus"/>
    <property type="evidence" value="ECO:0007669"/>
    <property type="project" value="InterPro"/>
</dbReference>
<dbReference type="Proteomes" id="UP001374579">
    <property type="component" value="Unassembled WGS sequence"/>
</dbReference>
<dbReference type="PANTHER" id="PTHR13135:SF0">
    <property type="entry name" value="PHOSPHORYLATED ADAPTER RNA EXPORT PROTEIN"/>
    <property type="match status" value="1"/>
</dbReference>
<dbReference type="Gene3D" id="1.10.10.1440">
    <property type="entry name" value="PHAX RNA-binding domain"/>
    <property type="match status" value="1"/>
</dbReference>
<evidence type="ECO:0000259" key="12">
    <source>
        <dbReference type="Pfam" id="PF10258"/>
    </source>
</evidence>
<evidence type="ECO:0000256" key="9">
    <source>
        <dbReference type="ARBA" id="ARBA00023242"/>
    </source>
</evidence>
<dbReference type="InterPro" id="IPR038092">
    <property type="entry name" value="PHAX_RNA-binding_sf"/>
</dbReference>
<feature type="compositionally biased region" description="Basic residues" evidence="11">
    <location>
        <begin position="125"/>
        <end position="136"/>
    </location>
</feature>
<dbReference type="GO" id="GO:0005737">
    <property type="term" value="C:cytoplasm"/>
    <property type="evidence" value="ECO:0007669"/>
    <property type="project" value="UniProtKB-SubCell"/>
</dbReference>
<evidence type="ECO:0000256" key="11">
    <source>
        <dbReference type="SAM" id="MobiDB-lite"/>
    </source>
</evidence>
<dbReference type="InterPro" id="IPR039047">
    <property type="entry name" value="PHAX"/>
</dbReference>
<feature type="domain" description="Phosphorylated adapter RNA export protein RNA-binding" evidence="12">
    <location>
        <begin position="37"/>
        <end position="102"/>
    </location>
</feature>
<evidence type="ECO:0000256" key="4">
    <source>
        <dbReference type="ARBA" id="ARBA00016856"/>
    </source>
</evidence>
<evidence type="ECO:0000256" key="6">
    <source>
        <dbReference type="ARBA" id="ARBA00022490"/>
    </source>
</evidence>
<feature type="compositionally biased region" description="Polar residues" evidence="11">
    <location>
        <begin position="157"/>
        <end position="182"/>
    </location>
</feature>
<keyword evidence="9" id="KW-0539">Nucleus</keyword>
<reference evidence="13 14" key="1">
    <citation type="submission" date="2024-02" db="EMBL/GenBank/DDBJ databases">
        <title>Chromosome-scale genome assembly of the rough periwinkle Littorina saxatilis.</title>
        <authorList>
            <person name="De Jode A."/>
            <person name="Faria R."/>
            <person name="Formenti G."/>
            <person name="Sims Y."/>
            <person name="Smith T.P."/>
            <person name="Tracey A."/>
            <person name="Wood J.M.D."/>
            <person name="Zagrodzka Z.B."/>
            <person name="Johannesson K."/>
            <person name="Butlin R.K."/>
            <person name="Leder E.H."/>
        </authorList>
    </citation>
    <scope>NUCLEOTIDE SEQUENCE [LARGE SCALE GENOMIC DNA]</scope>
    <source>
        <strain evidence="13">Snail1</strain>
        <tissue evidence="13">Muscle</tissue>
    </source>
</reference>
<accession>A0AAN9GQV6</accession>
<keyword evidence="6" id="KW-0963">Cytoplasm</keyword>
<evidence type="ECO:0000313" key="14">
    <source>
        <dbReference type="Proteomes" id="UP001374579"/>
    </source>
</evidence>
<dbReference type="GO" id="GO:0003723">
    <property type="term" value="F:RNA binding"/>
    <property type="evidence" value="ECO:0007669"/>
    <property type="project" value="UniProtKB-KW"/>
</dbReference>
<evidence type="ECO:0000256" key="2">
    <source>
        <dbReference type="ARBA" id="ARBA00004496"/>
    </source>
</evidence>
<comment type="subcellular location">
    <subcellularLocation>
        <location evidence="2">Cytoplasm</location>
    </subcellularLocation>
    <subcellularLocation>
        <location evidence="1">Nucleus</location>
    </subcellularLocation>
</comment>
<dbReference type="AlphaFoldDB" id="A0AAN9GQV6"/>
<dbReference type="InterPro" id="IPR019385">
    <property type="entry name" value="PHAX_RNA-binding_domain"/>
</dbReference>
<comment type="caution">
    <text evidence="13">The sequence shown here is derived from an EMBL/GenBank/DDBJ whole genome shotgun (WGS) entry which is preliminary data.</text>
</comment>
<evidence type="ECO:0000256" key="7">
    <source>
        <dbReference type="ARBA" id="ARBA00022884"/>
    </source>
</evidence>
<evidence type="ECO:0000313" key="13">
    <source>
        <dbReference type="EMBL" id="KAK7116776.1"/>
    </source>
</evidence>
<feature type="compositionally biased region" description="Basic and acidic residues" evidence="11">
    <location>
        <begin position="112"/>
        <end position="124"/>
    </location>
</feature>
<evidence type="ECO:0000256" key="10">
    <source>
        <dbReference type="ARBA" id="ARBA00030834"/>
    </source>
</evidence>
<organism evidence="13 14">
    <name type="scientific">Littorina saxatilis</name>
    <dbReference type="NCBI Taxonomy" id="31220"/>
    <lineage>
        <taxon>Eukaryota</taxon>
        <taxon>Metazoa</taxon>
        <taxon>Spiralia</taxon>
        <taxon>Lophotrochozoa</taxon>
        <taxon>Mollusca</taxon>
        <taxon>Gastropoda</taxon>
        <taxon>Caenogastropoda</taxon>
        <taxon>Littorinimorpha</taxon>
        <taxon>Littorinoidea</taxon>
        <taxon>Littorinidae</taxon>
        <taxon>Littorina</taxon>
    </lineage>
</organism>
<keyword evidence="5" id="KW-0813">Transport</keyword>
<sequence>MSHKQLLKKSNKSGVHAYSCRHYDPFRHLQDDELADFISGELHERKTEAIRKTVQMLGRQKTIQIFHETVNELKSGGAHTWNGSRHRSPGGVFFTIIKENPDPDIAKEYHTIKQDDVEEQERQWMKRKRQRDRKAHGQGNNNSGAGTRPGEPVPPRETTSTCSNEPQHASIPPQVSASTQLQKRPVTVQRKDSTSSERLDEPVVFSTKGRD</sequence>
<evidence type="ECO:0000256" key="3">
    <source>
        <dbReference type="ARBA" id="ARBA00006094"/>
    </source>
</evidence>
<evidence type="ECO:0000256" key="5">
    <source>
        <dbReference type="ARBA" id="ARBA00022448"/>
    </source>
</evidence>
<dbReference type="GO" id="GO:0015031">
    <property type="term" value="P:protein transport"/>
    <property type="evidence" value="ECO:0007669"/>
    <property type="project" value="UniProtKB-KW"/>
</dbReference>
<keyword evidence="8" id="KW-0653">Protein transport</keyword>
<keyword evidence="14" id="KW-1185">Reference proteome</keyword>
<evidence type="ECO:0000256" key="8">
    <source>
        <dbReference type="ARBA" id="ARBA00022927"/>
    </source>
</evidence>
<comment type="similarity">
    <text evidence="3">Belongs to the PHAX family.</text>
</comment>
<dbReference type="Pfam" id="PF10258">
    <property type="entry name" value="PHAX_RNA-bd"/>
    <property type="match status" value="1"/>
</dbReference>
<dbReference type="GO" id="GO:0005634">
    <property type="term" value="C:nucleus"/>
    <property type="evidence" value="ECO:0007669"/>
    <property type="project" value="UniProtKB-SubCell"/>
</dbReference>
<name>A0AAN9GQV6_9CAEN</name>
<protein>
    <recommendedName>
        <fullName evidence="4">Phosphorylated adapter RNA export protein</fullName>
    </recommendedName>
    <alternativeName>
        <fullName evidence="10">RNA U small nuclear RNA export adapter protein</fullName>
    </alternativeName>
</protein>
<dbReference type="EMBL" id="JBAMIC010000001">
    <property type="protein sequence ID" value="KAK7116776.1"/>
    <property type="molecule type" value="Genomic_DNA"/>
</dbReference>
<proteinExistence type="inferred from homology"/>
<feature type="region of interest" description="Disordered" evidence="11">
    <location>
        <begin position="112"/>
        <end position="211"/>
    </location>
</feature>